<gene>
    <name evidence="1" type="ORF">HMPREF9447_01572</name>
</gene>
<reference evidence="1 2" key="1">
    <citation type="submission" date="2012-09" db="EMBL/GenBank/DDBJ databases">
        <title>The Genome Sequence of Bacteroides oleiciplenus YIT 12058.</title>
        <authorList>
            <consortium name="The Broad Institute Genome Sequencing Platform"/>
            <person name="Earl A."/>
            <person name="Ward D."/>
            <person name="Feldgarden M."/>
            <person name="Gevers D."/>
            <person name="Morotomi M."/>
            <person name="Walker B."/>
            <person name="Young S.K."/>
            <person name="Zeng Q."/>
            <person name="Gargeya S."/>
            <person name="Fitzgerald M."/>
            <person name="Haas B."/>
            <person name="Abouelleil A."/>
            <person name="Alvarado L."/>
            <person name="Arachchi H.M."/>
            <person name="Berlin A.M."/>
            <person name="Chapman S.B."/>
            <person name="Goldberg J."/>
            <person name="Griggs A."/>
            <person name="Gujja S."/>
            <person name="Hansen M."/>
            <person name="Howarth C."/>
            <person name="Imamovic A."/>
            <person name="Larimer J."/>
            <person name="McCowen C."/>
            <person name="Montmayeur A."/>
            <person name="Murphy C."/>
            <person name="Neiman D."/>
            <person name="Pearson M."/>
            <person name="Priest M."/>
            <person name="Roberts A."/>
            <person name="Saif S."/>
            <person name="Shea T."/>
            <person name="Sisk P."/>
            <person name="Sykes S."/>
            <person name="Wortman J."/>
            <person name="Nusbaum C."/>
            <person name="Birren B."/>
        </authorList>
    </citation>
    <scope>NUCLEOTIDE SEQUENCE [LARGE SCALE GENOMIC DNA]</scope>
    <source>
        <strain evidence="1 2">YIT 12058</strain>
    </source>
</reference>
<evidence type="ECO:0008006" key="3">
    <source>
        <dbReference type="Google" id="ProtNLM"/>
    </source>
</evidence>
<dbReference type="InterPro" id="IPR028028">
    <property type="entry name" value="DUF4450"/>
</dbReference>
<name>K9EKF6_9BACE</name>
<proteinExistence type="predicted"/>
<evidence type="ECO:0000313" key="1">
    <source>
        <dbReference type="EMBL" id="EKU91382.1"/>
    </source>
</evidence>
<dbReference type="STRING" id="742727.HMPREF9447_01572"/>
<evidence type="ECO:0000313" key="2">
    <source>
        <dbReference type="Proteomes" id="UP000009872"/>
    </source>
</evidence>
<accession>K9EKF6</accession>
<dbReference type="Pfam" id="PF14614">
    <property type="entry name" value="DUF4450"/>
    <property type="match status" value="1"/>
</dbReference>
<dbReference type="EMBL" id="ADLF01000008">
    <property type="protein sequence ID" value="EKU91382.1"/>
    <property type="molecule type" value="Genomic_DNA"/>
</dbReference>
<dbReference type="CDD" id="cd11747">
    <property type="entry name" value="GH94N_like_1"/>
    <property type="match status" value="1"/>
</dbReference>
<comment type="caution">
    <text evidence="1">The sequence shown here is derived from an EMBL/GenBank/DDBJ whole genome shotgun (WGS) entry which is preliminary data.</text>
</comment>
<dbReference type="eggNOG" id="COG3408">
    <property type="taxonomic scope" value="Bacteria"/>
</dbReference>
<protein>
    <recommendedName>
        <fullName evidence="3">DUF4450 domain-containing protein</fullName>
    </recommendedName>
</protein>
<dbReference type="Proteomes" id="UP000009872">
    <property type="component" value="Unassembled WGS sequence"/>
</dbReference>
<organism evidence="1 2">
    <name type="scientific">Bacteroides oleiciplenus YIT 12058</name>
    <dbReference type="NCBI Taxonomy" id="742727"/>
    <lineage>
        <taxon>Bacteria</taxon>
        <taxon>Pseudomonadati</taxon>
        <taxon>Bacteroidota</taxon>
        <taxon>Bacteroidia</taxon>
        <taxon>Bacteroidales</taxon>
        <taxon>Bacteroidaceae</taxon>
        <taxon>Bacteroides</taxon>
    </lineage>
</organism>
<dbReference type="HOGENOM" id="CLU_1192893_0_0_10"/>
<dbReference type="AlphaFoldDB" id="K9EKF6"/>
<sequence length="258" mass="29139">MNFHVNVHVSIRWDSEKAYFRSMINKRNIMDTMKRNLTIILLLLLVLAEMKAQALPFRLSKGAGTFRLGIVAGDKSRWLDECELEKTGDRTYIIKDALLGIGKIRLMICPLTDTKGLLVEVSGSRLPENLSLCWAFGACNEDEALSGQGAVIFPEACRDNVFSDEENAFTVYYGASMALRVTQGIAPIGSELRLSDARRQTSPLELYHSGKKTDAPVISSLYSWNAKEKCYFCFYKQNAGADYNYFMLPQLFEKESKR</sequence>
<keyword evidence="2" id="KW-1185">Reference proteome</keyword>
<dbReference type="PATRIC" id="fig|742727.4.peg.1594"/>